<accession>A0A917FKJ8</accession>
<feature type="domain" description="EamA" evidence="2">
    <location>
        <begin position="12"/>
        <end position="144"/>
    </location>
</feature>
<dbReference type="GO" id="GO:0016020">
    <property type="term" value="C:membrane"/>
    <property type="evidence" value="ECO:0007669"/>
    <property type="project" value="InterPro"/>
</dbReference>
<keyword evidence="1" id="KW-0812">Transmembrane</keyword>
<evidence type="ECO:0000256" key="1">
    <source>
        <dbReference type="SAM" id="Phobius"/>
    </source>
</evidence>
<dbReference type="Proteomes" id="UP000632858">
    <property type="component" value="Unassembled WGS sequence"/>
</dbReference>
<dbReference type="PANTHER" id="PTHR22911">
    <property type="entry name" value="ACYL-MALONYL CONDENSING ENZYME-RELATED"/>
    <property type="match status" value="1"/>
</dbReference>
<proteinExistence type="predicted"/>
<feature type="transmembrane region" description="Helical" evidence="1">
    <location>
        <begin position="185"/>
        <end position="206"/>
    </location>
</feature>
<keyword evidence="1" id="KW-1133">Transmembrane helix</keyword>
<sequence>MAHDPKHDNRRRGIAMMLLACLFFSLMDAVMKRLTADFPAIQVTALRSISSLPLILAYVHWRGAWGSLWRVRWPLHLFRMALGVAMLTLFAFALKSLPLTEAYALFYISPLAIAALSIPFLGERVPRASWIAIAVGLLGVLVVLNPRGAGLVSLAGLAVLASALCYACSAITVRLLSRTDSSESMVFWMLLGVSLVAGLMALPGWVALELRHLWPLAALAVTGFLGQLTITEAFKLAPAATVTPFEYSALAWGLGLDLLVWQTVPGLRVFIGAGIIVASGIYLARHEAGLPEAERP</sequence>
<reference evidence="3" key="1">
    <citation type="journal article" date="2014" name="Int. J. Syst. Evol. Microbiol.">
        <title>Complete genome sequence of Corynebacterium casei LMG S-19264T (=DSM 44701T), isolated from a smear-ripened cheese.</title>
        <authorList>
            <consortium name="US DOE Joint Genome Institute (JGI-PGF)"/>
            <person name="Walter F."/>
            <person name="Albersmeier A."/>
            <person name="Kalinowski J."/>
            <person name="Ruckert C."/>
        </authorList>
    </citation>
    <scope>NUCLEOTIDE SEQUENCE</scope>
    <source>
        <strain evidence="3">CGMCC 1.12726</strain>
    </source>
</reference>
<dbReference type="InterPro" id="IPR000620">
    <property type="entry name" value="EamA_dom"/>
</dbReference>
<evidence type="ECO:0000313" key="4">
    <source>
        <dbReference type="Proteomes" id="UP000632858"/>
    </source>
</evidence>
<feature type="transmembrane region" description="Helical" evidence="1">
    <location>
        <begin position="12"/>
        <end position="31"/>
    </location>
</feature>
<feature type="transmembrane region" description="Helical" evidence="1">
    <location>
        <begin position="73"/>
        <end position="92"/>
    </location>
</feature>
<feature type="domain" description="EamA" evidence="2">
    <location>
        <begin position="157"/>
        <end position="279"/>
    </location>
</feature>
<dbReference type="EMBL" id="BMFO01000002">
    <property type="protein sequence ID" value="GGF89406.1"/>
    <property type="molecule type" value="Genomic_DNA"/>
</dbReference>
<dbReference type="AlphaFoldDB" id="A0A917FKJ8"/>
<dbReference type="SUPFAM" id="SSF103481">
    <property type="entry name" value="Multidrug resistance efflux transporter EmrE"/>
    <property type="match status" value="2"/>
</dbReference>
<dbReference type="RefSeq" id="WP_229730183.1">
    <property type="nucleotide sequence ID" value="NZ_BMFO01000002.1"/>
</dbReference>
<name>A0A917FKJ8_9GAMM</name>
<keyword evidence="1" id="KW-0472">Membrane</keyword>
<evidence type="ECO:0000259" key="2">
    <source>
        <dbReference type="Pfam" id="PF00892"/>
    </source>
</evidence>
<protein>
    <submittedName>
        <fullName evidence="3">Membrane protein</fullName>
    </submittedName>
</protein>
<feature type="transmembrane region" description="Helical" evidence="1">
    <location>
        <begin position="128"/>
        <end position="145"/>
    </location>
</feature>
<keyword evidence="4" id="KW-1185">Reference proteome</keyword>
<feature type="transmembrane region" description="Helical" evidence="1">
    <location>
        <begin position="151"/>
        <end position="173"/>
    </location>
</feature>
<feature type="transmembrane region" description="Helical" evidence="1">
    <location>
        <begin position="267"/>
        <end position="285"/>
    </location>
</feature>
<dbReference type="Gene3D" id="1.10.3730.20">
    <property type="match status" value="1"/>
</dbReference>
<comment type="caution">
    <text evidence="3">The sequence shown here is derived from an EMBL/GenBank/DDBJ whole genome shotgun (WGS) entry which is preliminary data.</text>
</comment>
<evidence type="ECO:0000313" key="3">
    <source>
        <dbReference type="EMBL" id="GGF89406.1"/>
    </source>
</evidence>
<dbReference type="InterPro" id="IPR037185">
    <property type="entry name" value="EmrE-like"/>
</dbReference>
<organism evidence="3 4">
    <name type="scientific">Arenimonas maotaiensis</name>
    <dbReference type="NCBI Taxonomy" id="1446479"/>
    <lineage>
        <taxon>Bacteria</taxon>
        <taxon>Pseudomonadati</taxon>
        <taxon>Pseudomonadota</taxon>
        <taxon>Gammaproteobacteria</taxon>
        <taxon>Lysobacterales</taxon>
        <taxon>Lysobacteraceae</taxon>
        <taxon>Arenimonas</taxon>
    </lineage>
</organism>
<dbReference type="Pfam" id="PF00892">
    <property type="entry name" value="EamA"/>
    <property type="match status" value="2"/>
</dbReference>
<feature type="transmembrane region" description="Helical" evidence="1">
    <location>
        <begin position="43"/>
        <end position="61"/>
    </location>
</feature>
<gene>
    <name evidence="3" type="ORF">GCM10010960_09070</name>
</gene>
<dbReference type="PANTHER" id="PTHR22911:SF103">
    <property type="entry name" value="BLR2811 PROTEIN"/>
    <property type="match status" value="1"/>
</dbReference>
<reference evidence="3" key="2">
    <citation type="submission" date="2020-09" db="EMBL/GenBank/DDBJ databases">
        <authorList>
            <person name="Sun Q."/>
            <person name="Zhou Y."/>
        </authorList>
    </citation>
    <scope>NUCLEOTIDE SEQUENCE</scope>
    <source>
        <strain evidence="3">CGMCC 1.12726</strain>
    </source>
</reference>
<feature type="transmembrane region" description="Helical" evidence="1">
    <location>
        <begin position="104"/>
        <end position="121"/>
    </location>
</feature>